<dbReference type="Proteomes" id="UP001249851">
    <property type="component" value="Unassembled WGS sequence"/>
</dbReference>
<reference evidence="1" key="2">
    <citation type="journal article" date="2023" name="Science">
        <title>Genomic signatures of disease resistance in endangered staghorn corals.</title>
        <authorList>
            <person name="Vollmer S.V."/>
            <person name="Selwyn J.D."/>
            <person name="Despard B.A."/>
            <person name="Roesel C.L."/>
        </authorList>
    </citation>
    <scope>NUCLEOTIDE SEQUENCE</scope>
    <source>
        <strain evidence="1">K2</strain>
    </source>
</reference>
<sequence length="128" mass="14457">MFGREMRKKILQLETSLRSKEVVIRDNDAEYKVRMKAYADRNTSESKVEVGDTVVLKHENRSKLDPNFKPKQFIVTGFDGSDMVVCADKDGSVKRPNVSFAKKLQSPSAVGTEEPQVRLLEGSNGFEF</sequence>
<organism evidence="1 2">
    <name type="scientific">Acropora cervicornis</name>
    <name type="common">Staghorn coral</name>
    <dbReference type="NCBI Taxonomy" id="6130"/>
    <lineage>
        <taxon>Eukaryota</taxon>
        <taxon>Metazoa</taxon>
        <taxon>Cnidaria</taxon>
        <taxon>Anthozoa</taxon>
        <taxon>Hexacorallia</taxon>
        <taxon>Scleractinia</taxon>
        <taxon>Astrocoeniina</taxon>
        <taxon>Acroporidae</taxon>
        <taxon>Acropora</taxon>
    </lineage>
</organism>
<reference evidence="1" key="1">
    <citation type="journal article" date="2023" name="G3 (Bethesda)">
        <title>Whole genome assembly and annotation of the endangered Caribbean coral Acropora cervicornis.</title>
        <authorList>
            <person name="Selwyn J.D."/>
            <person name="Vollmer S.V."/>
        </authorList>
    </citation>
    <scope>NUCLEOTIDE SEQUENCE</scope>
    <source>
        <strain evidence="1">K2</strain>
    </source>
</reference>
<name>A0AAD9PW48_ACRCE</name>
<accession>A0AAD9PW48</accession>
<dbReference type="EMBL" id="JARQWQ010000114">
    <property type="protein sequence ID" value="KAK2550163.1"/>
    <property type="molecule type" value="Genomic_DNA"/>
</dbReference>
<gene>
    <name evidence="1" type="ORF">P5673_029198</name>
</gene>
<evidence type="ECO:0000313" key="2">
    <source>
        <dbReference type="Proteomes" id="UP001249851"/>
    </source>
</evidence>
<keyword evidence="2" id="KW-1185">Reference proteome</keyword>
<comment type="caution">
    <text evidence="1">The sequence shown here is derived from an EMBL/GenBank/DDBJ whole genome shotgun (WGS) entry which is preliminary data.</text>
</comment>
<proteinExistence type="predicted"/>
<evidence type="ECO:0000313" key="1">
    <source>
        <dbReference type="EMBL" id="KAK2550163.1"/>
    </source>
</evidence>
<protein>
    <submittedName>
        <fullName evidence="1">Uncharacterized protein</fullName>
    </submittedName>
</protein>
<dbReference type="AlphaFoldDB" id="A0AAD9PW48"/>